<dbReference type="EMBL" id="RPOK01000006">
    <property type="protein sequence ID" value="RPJ65113.1"/>
    <property type="molecule type" value="Genomic_DNA"/>
</dbReference>
<evidence type="ECO:0000256" key="5">
    <source>
        <dbReference type="ARBA" id="ARBA00008276"/>
    </source>
</evidence>
<dbReference type="FunFam" id="3.40.1190.10:FF:000004">
    <property type="entry name" value="Dihydrofolate synthase/folylpolyglutamate synthase"/>
    <property type="match status" value="1"/>
</dbReference>
<dbReference type="NCBIfam" id="TIGR01499">
    <property type="entry name" value="folC"/>
    <property type="match status" value="1"/>
</dbReference>
<dbReference type="InterPro" id="IPR036565">
    <property type="entry name" value="Mur-like_cat_sf"/>
</dbReference>
<evidence type="ECO:0000256" key="23">
    <source>
        <dbReference type="PIRNR" id="PIRNR001563"/>
    </source>
</evidence>
<dbReference type="Pfam" id="PF08245">
    <property type="entry name" value="Mur_ligase_M"/>
    <property type="match status" value="1"/>
</dbReference>
<keyword evidence="13 23" id="KW-0067">ATP-binding</keyword>
<evidence type="ECO:0000256" key="16">
    <source>
        <dbReference type="ARBA" id="ARBA00030048"/>
    </source>
</evidence>
<evidence type="ECO:0000259" key="25">
    <source>
        <dbReference type="Pfam" id="PF08245"/>
    </source>
</evidence>
<dbReference type="Pfam" id="PF02875">
    <property type="entry name" value="Mur_ligase_C"/>
    <property type="match status" value="1"/>
</dbReference>
<evidence type="ECO:0000256" key="8">
    <source>
        <dbReference type="ARBA" id="ARBA00013025"/>
    </source>
</evidence>
<keyword evidence="11" id="KW-0479">Metal-binding</keyword>
<feature type="domain" description="Mur ligase central" evidence="25">
    <location>
        <begin position="45"/>
        <end position="188"/>
    </location>
</feature>
<comment type="caution">
    <text evidence="26">The sequence shown here is derived from an EMBL/GenBank/DDBJ whole genome shotgun (WGS) entry which is preliminary data.</text>
</comment>
<evidence type="ECO:0000256" key="4">
    <source>
        <dbReference type="ARBA" id="ARBA00005150"/>
    </source>
</evidence>
<dbReference type="PROSITE" id="PS01012">
    <property type="entry name" value="FOLYLPOLYGLU_SYNT_2"/>
    <property type="match status" value="1"/>
</dbReference>
<evidence type="ECO:0000256" key="20">
    <source>
        <dbReference type="ARBA" id="ARBA00047808"/>
    </source>
</evidence>
<keyword evidence="27" id="KW-1185">Reference proteome</keyword>
<dbReference type="GO" id="GO:0004326">
    <property type="term" value="F:tetrahydrofolylpolyglutamate synthase activity"/>
    <property type="evidence" value="ECO:0007669"/>
    <property type="project" value="UniProtKB-EC"/>
</dbReference>
<evidence type="ECO:0000256" key="19">
    <source>
        <dbReference type="ARBA" id="ARBA00047493"/>
    </source>
</evidence>
<comment type="function">
    <text evidence="2">Functions in two distinct reactions of the de novo folate biosynthetic pathway. Catalyzes the addition of a glutamate residue to dihydropteroate (7,8-dihydropteroate or H2Pte) to form dihydrofolate (7,8-dihydrofolate monoglutamate or H2Pte-Glu). Also catalyzes successive additions of L-glutamate to tetrahydrofolate or 10-formyltetrahydrofolate or 5,10-methylenetetrahydrofolate, leading to folylpolyglutamate derivatives.</text>
</comment>
<keyword evidence="14" id="KW-0460">Magnesium</keyword>
<gene>
    <name evidence="26" type="ORF">DRW07_17540</name>
</gene>
<dbReference type="PIRSF" id="PIRSF001563">
    <property type="entry name" value="Folylpolyglu_synth"/>
    <property type="match status" value="1"/>
</dbReference>
<dbReference type="OrthoDB" id="9809356at2"/>
<evidence type="ECO:0000313" key="27">
    <source>
        <dbReference type="Proteomes" id="UP000275281"/>
    </source>
</evidence>
<comment type="similarity">
    <text evidence="5 23">Belongs to the folylpolyglutamate synthase family.</text>
</comment>
<dbReference type="GO" id="GO:0046872">
    <property type="term" value="F:metal ion binding"/>
    <property type="evidence" value="ECO:0007669"/>
    <property type="project" value="UniProtKB-KW"/>
</dbReference>
<dbReference type="SUPFAM" id="SSF53623">
    <property type="entry name" value="MurD-like peptide ligases, catalytic domain"/>
    <property type="match status" value="1"/>
</dbReference>
<evidence type="ECO:0000256" key="12">
    <source>
        <dbReference type="ARBA" id="ARBA00022741"/>
    </source>
</evidence>
<dbReference type="InterPro" id="IPR036615">
    <property type="entry name" value="Mur_ligase_C_dom_sf"/>
</dbReference>
<dbReference type="PANTHER" id="PTHR11136">
    <property type="entry name" value="FOLYLPOLYGLUTAMATE SYNTHASE-RELATED"/>
    <property type="match status" value="1"/>
</dbReference>
<evidence type="ECO:0000259" key="24">
    <source>
        <dbReference type="Pfam" id="PF02875"/>
    </source>
</evidence>
<dbReference type="InterPro" id="IPR018109">
    <property type="entry name" value="Folylpolyglutamate_synth_CS"/>
</dbReference>
<dbReference type="PANTHER" id="PTHR11136:SF0">
    <property type="entry name" value="DIHYDROFOLATE SYNTHETASE-RELATED"/>
    <property type="match status" value="1"/>
</dbReference>
<organism evidence="26 27">
    <name type="scientific">Alteromonas sediminis</name>
    <dbReference type="NCBI Taxonomy" id="2259342"/>
    <lineage>
        <taxon>Bacteria</taxon>
        <taxon>Pseudomonadati</taxon>
        <taxon>Pseudomonadota</taxon>
        <taxon>Gammaproteobacteria</taxon>
        <taxon>Alteromonadales</taxon>
        <taxon>Alteromonadaceae</taxon>
        <taxon>Alteromonas/Salinimonas group</taxon>
        <taxon>Alteromonas</taxon>
    </lineage>
</organism>
<evidence type="ECO:0000256" key="1">
    <source>
        <dbReference type="ARBA" id="ARBA00001946"/>
    </source>
</evidence>
<dbReference type="GO" id="GO:0046654">
    <property type="term" value="P:tetrahydrofolate biosynthetic process"/>
    <property type="evidence" value="ECO:0007669"/>
    <property type="project" value="UniProtKB-UniPathway"/>
</dbReference>
<dbReference type="InterPro" id="IPR001645">
    <property type="entry name" value="Folylpolyglutamate_synth"/>
</dbReference>
<protein>
    <recommendedName>
        <fullName evidence="9">Dihydrofolate synthase/folylpolyglutamate synthase</fullName>
        <ecNumber evidence="7">6.3.2.12</ecNumber>
        <ecNumber evidence="8">6.3.2.17</ecNumber>
    </recommendedName>
    <alternativeName>
        <fullName evidence="18">Folylpoly-gamma-glutamate synthetase-dihydrofolate synthetase</fullName>
    </alternativeName>
    <alternativeName>
        <fullName evidence="16">Folylpolyglutamate synthetase</fullName>
    </alternativeName>
    <alternativeName>
        <fullName evidence="17">Tetrahydrofolylpolyglutamate synthase</fullName>
    </alternativeName>
</protein>
<dbReference type="Gene3D" id="3.90.190.20">
    <property type="entry name" value="Mur ligase, C-terminal domain"/>
    <property type="match status" value="1"/>
</dbReference>
<name>A0A3N5XXE9_9ALTE</name>
<dbReference type="GO" id="GO:0008841">
    <property type="term" value="F:dihydrofolate synthase activity"/>
    <property type="evidence" value="ECO:0007669"/>
    <property type="project" value="UniProtKB-EC"/>
</dbReference>
<comment type="cofactor">
    <cofactor evidence="1">
        <name>Mg(2+)</name>
        <dbReference type="ChEBI" id="CHEBI:18420"/>
    </cofactor>
</comment>
<comment type="pathway">
    <text evidence="4">Cofactor biosynthesis; tetrahydrofolylpolyglutamate biosynthesis.</text>
</comment>
<dbReference type="GO" id="GO:0046656">
    <property type="term" value="P:folic acid biosynthetic process"/>
    <property type="evidence" value="ECO:0007669"/>
    <property type="project" value="UniProtKB-KW"/>
</dbReference>
<evidence type="ECO:0000256" key="3">
    <source>
        <dbReference type="ARBA" id="ARBA00004799"/>
    </source>
</evidence>
<dbReference type="AlphaFoldDB" id="A0A3N5XXE9"/>
<evidence type="ECO:0000313" key="26">
    <source>
        <dbReference type="EMBL" id="RPJ65113.1"/>
    </source>
</evidence>
<evidence type="ECO:0000256" key="22">
    <source>
        <dbReference type="ARBA" id="ARBA00049161"/>
    </source>
</evidence>
<dbReference type="GO" id="GO:0005737">
    <property type="term" value="C:cytoplasm"/>
    <property type="evidence" value="ECO:0007669"/>
    <property type="project" value="TreeGrafter"/>
</dbReference>
<comment type="pathway">
    <text evidence="3">Cofactor biosynthesis; tetrahydrofolate biosynthesis; 7,8-dihydrofolate from 2-amino-4-hydroxy-6-hydroxymethyl-7,8-dihydropteridine diphosphate and 4-aminobenzoate: step 2/2.</text>
</comment>
<dbReference type="EC" id="6.3.2.17" evidence="8"/>
<dbReference type="InterPro" id="IPR013221">
    <property type="entry name" value="Mur_ligase_cen"/>
</dbReference>
<dbReference type="EC" id="6.3.2.12" evidence="7"/>
<evidence type="ECO:0000256" key="6">
    <source>
        <dbReference type="ARBA" id="ARBA00011245"/>
    </source>
</evidence>
<proteinExistence type="inferred from homology"/>
<evidence type="ECO:0000256" key="9">
    <source>
        <dbReference type="ARBA" id="ARBA00019357"/>
    </source>
</evidence>
<evidence type="ECO:0000256" key="13">
    <source>
        <dbReference type="ARBA" id="ARBA00022840"/>
    </source>
</evidence>
<dbReference type="PROSITE" id="PS01011">
    <property type="entry name" value="FOLYLPOLYGLU_SYNT_1"/>
    <property type="match status" value="1"/>
</dbReference>
<evidence type="ECO:0000256" key="10">
    <source>
        <dbReference type="ARBA" id="ARBA00022598"/>
    </source>
</evidence>
<sequence length="411" mass="45672">MRSLQQWLSYLESIHPTSIDMGLVRVKRVADRLDFNWHSSTVITVGGTNGKGTTCRVLEYLLQAQGHSVATYRSPHLLDYRERVTFNGEMRDESEYTQAMQDVEEARGAITLTYFEFGTLAAMQMMQQWKPDFILLEVGLGGRLDATNIVDNDCAVITSIGIDHERFLGNTRESVATEKAGIFRAHKPVIIGETSPPAPLLEKSCELRSLARWAGKDFAYHENTDGSWSWSGKQNEFDNLPYPQVPIQNMSTALATLEALGLALETKHINACCREARLPGRRQIIQRHPTVLVDVAHNPHAAADLVKYLTTHSSAKHYRLVVAMLNDKATKETLACFECLAASWYLSSTSGERGLPAQALKETLNTICAATCYENIEQAYLSALKEADRDDIIVVFGSFLTVADVLALGSE</sequence>
<dbReference type="NCBIfam" id="NF008101">
    <property type="entry name" value="PRK10846.1"/>
    <property type="match status" value="1"/>
</dbReference>
<comment type="catalytic activity">
    <reaction evidence="20">
        <text>10-formyltetrahydrofolyl-(gamma-L-Glu)(n) + L-glutamate + ATP = 10-formyltetrahydrofolyl-(gamma-L-Glu)(n+1) + ADP + phosphate + H(+)</text>
        <dbReference type="Rhea" id="RHEA:51904"/>
        <dbReference type="Rhea" id="RHEA-COMP:13088"/>
        <dbReference type="Rhea" id="RHEA-COMP:14300"/>
        <dbReference type="ChEBI" id="CHEBI:15378"/>
        <dbReference type="ChEBI" id="CHEBI:29985"/>
        <dbReference type="ChEBI" id="CHEBI:30616"/>
        <dbReference type="ChEBI" id="CHEBI:43474"/>
        <dbReference type="ChEBI" id="CHEBI:134413"/>
        <dbReference type="ChEBI" id="CHEBI:456216"/>
        <dbReference type="EC" id="6.3.2.17"/>
    </reaction>
</comment>
<keyword evidence="12 23" id="KW-0547">Nucleotide-binding</keyword>
<dbReference type="UniPathway" id="UPA00077">
    <property type="reaction ID" value="UER00157"/>
</dbReference>
<keyword evidence="15" id="KW-0289">Folate biosynthesis</keyword>
<comment type="catalytic activity">
    <reaction evidence="19">
        <text>(6S)-5,6,7,8-tetrahydrofolyl-(gamma-L-Glu)(n) + L-glutamate + ATP = (6S)-5,6,7,8-tetrahydrofolyl-(gamma-L-Glu)(n+1) + ADP + phosphate + H(+)</text>
        <dbReference type="Rhea" id="RHEA:10580"/>
        <dbReference type="Rhea" id="RHEA-COMP:14738"/>
        <dbReference type="Rhea" id="RHEA-COMP:14740"/>
        <dbReference type="ChEBI" id="CHEBI:15378"/>
        <dbReference type="ChEBI" id="CHEBI:29985"/>
        <dbReference type="ChEBI" id="CHEBI:30616"/>
        <dbReference type="ChEBI" id="CHEBI:43474"/>
        <dbReference type="ChEBI" id="CHEBI:141005"/>
        <dbReference type="ChEBI" id="CHEBI:456216"/>
        <dbReference type="EC" id="6.3.2.17"/>
    </reaction>
</comment>
<accession>A0A3N5XXE9</accession>
<dbReference type="RefSeq" id="WP_124029241.1">
    <property type="nucleotide sequence ID" value="NZ_JBHRSN010000013.1"/>
</dbReference>
<keyword evidence="10 23" id="KW-0436">Ligase</keyword>
<dbReference type="Proteomes" id="UP000275281">
    <property type="component" value="Unassembled WGS sequence"/>
</dbReference>
<evidence type="ECO:0000256" key="15">
    <source>
        <dbReference type="ARBA" id="ARBA00022909"/>
    </source>
</evidence>
<evidence type="ECO:0000256" key="14">
    <source>
        <dbReference type="ARBA" id="ARBA00022842"/>
    </source>
</evidence>
<dbReference type="Gene3D" id="3.40.1190.10">
    <property type="entry name" value="Mur-like, catalytic domain"/>
    <property type="match status" value="1"/>
</dbReference>
<evidence type="ECO:0000256" key="7">
    <source>
        <dbReference type="ARBA" id="ARBA00013023"/>
    </source>
</evidence>
<evidence type="ECO:0000256" key="2">
    <source>
        <dbReference type="ARBA" id="ARBA00002714"/>
    </source>
</evidence>
<evidence type="ECO:0000256" key="17">
    <source>
        <dbReference type="ARBA" id="ARBA00030592"/>
    </source>
</evidence>
<evidence type="ECO:0000256" key="21">
    <source>
        <dbReference type="ARBA" id="ARBA00049035"/>
    </source>
</evidence>
<reference evidence="26 27" key="1">
    <citation type="submission" date="2018-11" db="EMBL/GenBank/DDBJ databases">
        <authorList>
            <person name="Ye M.-Q."/>
            <person name="Du Z.-J."/>
        </authorList>
    </citation>
    <scope>NUCLEOTIDE SEQUENCE [LARGE SCALE GENOMIC DNA]</scope>
    <source>
        <strain evidence="26 27">U0105</strain>
    </source>
</reference>
<evidence type="ECO:0000256" key="18">
    <source>
        <dbReference type="ARBA" id="ARBA00032510"/>
    </source>
</evidence>
<dbReference type="InterPro" id="IPR004101">
    <property type="entry name" value="Mur_ligase_C"/>
</dbReference>
<comment type="catalytic activity">
    <reaction evidence="22">
        <text>7,8-dihydropteroate + L-glutamate + ATP = 7,8-dihydrofolate + ADP + phosphate + H(+)</text>
        <dbReference type="Rhea" id="RHEA:23584"/>
        <dbReference type="ChEBI" id="CHEBI:15378"/>
        <dbReference type="ChEBI" id="CHEBI:17839"/>
        <dbReference type="ChEBI" id="CHEBI:29985"/>
        <dbReference type="ChEBI" id="CHEBI:30616"/>
        <dbReference type="ChEBI" id="CHEBI:43474"/>
        <dbReference type="ChEBI" id="CHEBI:57451"/>
        <dbReference type="ChEBI" id="CHEBI:456216"/>
        <dbReference type="EC" id="6.3.2.12"/>
    </reaction>
</comment>
<dbReference type="SUPFAM" id="SSF53244">
    <property type="entry name" value="MurD-like peptide ligases, peptide-binding domain"/>
    <property type="match status" value="1"/>
</dbReference>
<comment type="catalytic activity">
    <reaction evidence="21">
        <text>(6R)-5,10-methylenetetrahydrofolyl-(gamma-L-Glu)(n) + L-glutamate + ATP = (6R)-5,10-methylenetetrahydrofolyl-(gamma-L-Glu)(n+1) + ADP + phosphate + H(+)</text>
        <dbReference type="Rhea" id="RHEA:51912"/>
        <dbReference type="Rhea" id="RHEA-COMP:13257"/>
        <dbReference type="Rhea" id="RHEA-COMP:13258"/>
        <dbReference type="ChEBI" id="CHEBI:15378"/>
        <dbReference type="ChEBI" id="CHEBI:29985"/>
        <dbReference type="ChEBI" id="CHEBI:30616"/>
        <dbReference type="ChEBI" id="CHEBI:43474"/>
        <dbReference type="ChEBI" id="CHEBI:136572"/>
        <dbReference type="ChEBI" id="CHEBI:456216"/>
        <dbReference type="EC" id="6.3.2.17"/>
    </reaction>
</comment>
<evidence type="ECO:0000256" key="11">
    <source>
        <dbReference type="ARBA" id="ARBA00022723"/>
    </source>
</evidence>
<feature type="domain" description="Mur ligase C-terminal" evidence="24">
    <location>
        <begin position="280"/>
        <end position="399"/>
    </location>
</feature>
<comment type="subunit">
    <text evidence="6">Monomer.</text>
</comment>
<dbReference type="GO" id="GO:0005524">
    <property type="term" value="F:ATP binding"/>
    <property type="evidence" value="ECO:0007669"/>
    <property type="project" value="UniProtKB-KW"/>
</dbReference>